<reference evidence="4" key="2">
    <citation type="submission" date="2019-10" db="EMBL/GenBank/DDBJ databases">
        <title>A de novo genome assembly of a pear dwarfing rootstock.</title>
        <authorList>
            <person name="Wang F."/>
            <person name="Wang J."/>
            <person name="Li S."/>
            <person name="Zhang Y."/>
            <person name="Fang M."/>
            <person name="Ma L."/>
            <person name="Zhao Y."/>
            <person name="Jiang S."/>
        </authorList>
    </citation>
    <scope>NUCLEOTIDE SEQUENCE [LARGE SCALE GENOMIC DNA]</scope>
    <source>
        <strain evidence="3">S2</strain>
        <tissue evidence="3">Leaf</tissue>
    </source>
</reference>
<dbReference type="Proteomes" id="UP000327157">
    <property type="component" value="Chromosome 9"/>
</dbReference>
<comment type="caution">
    <text evidence="2">The sequence shown here is derived from an EMBL/GenBank/DDBJ whole genome shotgun (WGS) entry which is preliminary data.</text>
</comment>
<keyword evidence="4" id="KW-1185">Reference proteome</keyword>
<gene>
    <name evidence="2" type="ORF">D8674_035989</name>
    <name evidence="3" type="ORF">D8674_041755</name>
</gene>
<evidence type="ECO:0000313" key="4">
    <source>
        <dbReference type="Proteomes" id="UP000327157"/>
    </source>
</evidence>
<proteinExistence type="predicted"/>
<sequence>MSNYPHQADTNRERKVADRTQGMVTSVLGHRDFRFCSDTSMVAFRISGFVA</sequence>
<evidence type="ECO:0000313" key="3">
    <source>
        <dbReference type="EMBL" id="KAB2614338.1"/>
    </source>
</evidence>
<name>A0A5N5GF47_9ROSA</name>
<dbReference type="EMBL" id="SMOL01000458">
    <property type="protein sequence ID" value="KAB2613673.1"/>
    <property type="molecule type" value="Genomic_DNA"/>
</dbReference>
<feature type="region of interest" description="Disordered" evidence="1">
    <location>
        <begin position="1"/>
        <end position="20"/>
    </location>
</feature>
<organism evidence="2 4">
    <name type="scientific">Pyrus ussuriensis x Pyrus communis</name>
    <dbReference type="NCBI Taxonomy" id="2448454"/>
    <lineage>
        <taxon>Eukaryota</taxon>
        <taxon>Viridiplantae</taxon>
        <taxon>Streptophyta</taxon>
        <taxon>Embryophyta</taxon>
        <taxon>Tracheophyta</taxon>
        <taxon>Spermatophyta</taxon>
        <taxon>Magnoliopsida</taxon>
        <taxon>eudicotyledons</taxon>
        <taxon>Gunneridae</taxon>
        <taxon>Pentapetalae</taxon>
        <taxon>rosids</taxon>
        <taxon>fabids</taxon>
        <taxon>Rosales</taxon>
        <taxon>Rosaceae</taxon>
        <taxon>Amygdaloideae</taxon>
        <taxon>Maleae</taxon>
        <taxon>Pyrus</taxon>
    </lineage>
</organism>
<protein>
    <submittedName>
        <fullName evidence="2">Uncharacterized protein</fullName>
    </submittedName>
</protein>
<reference evidence="2 4" key="1">
    <citation type="submission" date="2019-09" db="EMBL/GenBank/DDBJ databases">
        <authorList>
            <person name="Ou C."/>
        </authorList>
    </citation>
    <scope>NUCLEOTIDE SEQUENCE [LARGE SCALE GENOMIC DNA]</scope>
    <source>
        <strain evidence="2">S2</strain>
        <tissue evidence="2">Leaf</tissue>
    </source>
</reference>
<evidence type="ECO:0000256" key="1">
    <source>
        <dbReference type="SAM" id="MobiDB-lite"/>
    </source>
</evidence>
<feature type="compositionally biased region" description="Basic and acidic residues" evidence="1">
    <location>
        <begin position="9"/>
        <end position="18"/>
    </location>
</feature>
<reference evidence="2 4" key="3">
    <citation type="submission" date="2019-11" db="EMBL/GenBank/DDBJ databases">
        <title>A de novo genome assembly of a pear dwarfing rootstock.</title>
        <authorList>
            <person name="Wang F."/>
            <person name="Wang J."/>
            <person name="Li S."/>
            <person name="Zhang Y."/>
            <person name="Fang M."/>
            <person name="Ma L."/>
            <person name="Zhao Y."/>
            <person name="Jiang S."/>
        </authorList>
    </citation>
    <scope>NUCLEOTIDE SEQUENCE [LARGE SCALE GENOMIC DNA]</scope>
    <source>
        <strain evidence="2">S2</strain>
        <tissue evidence="2">Leaf</tissue>
    </source>
</reference>
<dbReference type="EMBL" id="SMOL01000441">
    <property type="protein sequence ID" value="KAB2614338.1"/>
    <property type="molecule type" value="Genomic_DNA"/>
</dbReference>
<accession>A0A5N5GF47</accession>
<dbReference type="AlphaFoldDB" id="A0A5N5GF47"/>
<evidence type="ECO:0000313" key="2">
    <source>
        <dbReference type="EMBL" id="KAB2613673.1"/>
    </source>
</evidence>